<sequence>MESVRSGVDGSPVAHSGIWTWFRVQNIQHEVRGKVVREPGRQTGTREGALERTYCCLYLLCLFLFLVSRLFSHFSTLLALIFPVICRRLRRKDHIFQPGNCVSAGHHTSCRQCSGVGERGSRRPLAPMGLASSPPPLSVQRGPTVQPPLHPALFHSNSRDAHCTPACLCLNRSDWKRRGGMKPKRNIREIPRFPNPGPSFRFFSFSVIPTGLPPLTSNPPQTSTSSPLRS</sequence>
<evidence type="ECO:0000256" key="1">
    <source>
        <dbReference type="SAM" id="Phobius"/>
    </source>
</evidence>
<feature type="transmembrane region" description="Helical" evidence="1">
    <location>
        <begin position="57"/>
        <end position="82"/>
    </location>
</feature>
<evidence type="ECO:0000313" key="2">
    <source>
        <dbReference type="EMBL" id="TNN75999.1"/>
    </source>
</evidence>
<dbReference type="Proteomes" id="UP000314294">
    <property type="component" value="Unassembled WGS sequence"/>
</dbReference>
<dbReference type="EMBL" id="SRLO01000097">
    <property type="protein sequence ID" value="TNN75999.1"/>
    <property type="molecule type" value="Genomic_DNA"/>
</dbReference>
<comment type="caution">
    <text evidence="2">The sequence shown here is derived from an EMBL/GenBank/DDBJ whole genome shotgun (WGS) entry which is preliminary data.</text>
</comment>
<reference evidence="2 3" key="1">
    <citation type="submission" date="2019-03" db="EMBL/GenBank/DDBJ databases">
        <title>First draft genome of Liparis tanakae, snailfish: a comprehensive survey of snailfish specific genes.</title>
        <authorList>
            <person name="Kim W."/>
            <person name="Song I."/>
            <person name="Jeong J.-H."/>
            <person name="Kim D."/>
            <person name="Kim S."/>
            <person name="Ryu S."/>
            <person name="Song J.Y."/>
            <person name="Lee S.K."/>
        </authorList>
    </citation>
    <scope>NUCLEOTIDE SEQUENCE [LARGE SCALE GENOMIC DNA]</scope>
    <source>
        <tissue evidence="2">Muscle</tissue>
    </source>
</reference>
<keyword evidence="1" id="KW-1133">Transmembrane helix</keyword>
<protein>
    <submittedName>
        <fullName evidence="2">Uncharacterized protein</fullName>
    </submittedName>
</protein>
<organism evidence="2 3">
    <name type="scientific">Liparis tanakae</name>
    <name type="common">Tanaka's snailfish</name>
    <dbReference type="NCBI Taxonomy" id="230148"/>
    <lineage>
        <taxon>Eukaryota</taxon>
        <taxon>Metazoa</taxon>
        <taxon>Chordata</taxon>
        <taxon>Craniata</taxon>
        <taxon>Vertebrata</taxon>
        <taxon>Euteleostomi</taxon>
        <taxon>Actinopterygii</taxon>
        <taxon>Neopterygii</taxon>
        <taxon>Teleostei</taxon>
        <taxon>Neoteleostei</taxon>
        <taxon>Acanthomorphata</taxon>
        <taxon>Eupercaria</taxon>
        <taxon>Perciformes</taxon>
        <taxon>Cottioidei</taxon>
        <taxon>Cottales</taxon>
        <taxon>Liparidae</taxon>
        <taxon>Liparis</taxon>
    </lineage>
</organism>
<keyword evidence="1" id="KW-0812">Transmembrane</keyword>
<keyword evidence="1" id="KW-0472">Membrane</keyword>
<gene>
    <name evidence="2" type="ORF">EYF80_013762</name>
</gene>
<dbReference type="AlphaFoldDB" id="A0A4Z2ID42"/>
<evidence type="ECO:0000313" key="3">
    <source>
        <dbReference type="Proteomes" id="UP000314294"/>
    </source>
</evidence>
<proteinExistence type="predicted"/>
<accession>A0A4Z2ID42</accession>
<name>A0A4Z2ID42_9TELE</name>
<keyword evidence="3" id="KW-1185">Reference proteome</keyword>